<feature type="domain" description="Metallo-beta-lactamase" evidence="6">
    <location>
        <begin position="107"/>
        <end position="306"/>
    </location>
</feature>
<proteinExistence type="inferred from homology"/>
<evidence type="ECO:0000256" key="3">
    <source>
        <dbReference type="ARBA" id="ARBA00022801"/>
    </source>
</evidence>
<dbReference type="SMART" id="SM00849">
    <property type="entry name" value="Lactamase_B"/>
    <property type="match status" value="1"/>
</dbReference>
<dbReference type="Gene3D" id="3.60.15.10">
    <property type="entry name" value="Ribonuclease Z/Hydroxyacylglutathione hydrolase-like"/>
    <property type="match status" value="1"/>
</dbReference>
<feature type="chain" id="PRO_5003832091" evidence="5">
    <location>
        <begin position="38"/>
        <end position="342"/>
    </location>
</feature>
<dbReference type="GO" id="GO:0046872">
    <property type="term" value="F:metal ion binding"/>
    <property type="evidence" value="ECO:0007669"/>
    <property type="project" value="UniProtKB-KW"/>
</dbReference>
<keyword evidence="2" id="KW-0479">Metal-binding</keyword>
<gene>
    <name evidence="7" type="ORF">ASU2_04540</name>
</gene>
<accession>K0G464</accession>
<feature type="signal peptide" evidence="5">
    <location>
        <begin position="1"/>
        <end position="37"/>
    </location>
</feature>
<dbReference type="PATRIC" id="fig|696748.4.peg.918"/>
<sequence length="342" mass="37763">MDSNKTLTWRAKMTLNKMMKTLIATAMIANFTPVLHAETTAQPAVKQAEQQVAGFYRMQLGDLLVTALYDGPVNVPHKWIHGISADEMQAVFDKMFLPRTADGIQTAVNAFLIKQPSGYTLIDAGAAKCYGDTLGHIVENLKASGVQPEEVKDIIVTHLHSDHACGVATTDGKMAFPNATLYAPKRDSDFWLSKEIAAQQPKEVQIFFDSARQAVTPYQEAGQFKTFNEGENPIEGIETVQEFGHSPSMTGYLVGSGKDRLLVWGDIIHSHTIQLKNPEISMEVDSDEKAAIATRKRILKLVSEGKLWVGAAHIPFPGIGHIVKEEQGYSWVPMQYLPLENQ</sequence>
<dbReference type="EMBL" id="CP003875">
    <property type="protein sequence ID" value="AFU19046.1"/>
    <property type="molecule type" value="Genomic_DNA"/>
</dbReference>
<dbReference type="InterPro" id="IPR001279">
    <property type="entry name" value="Metallo-B-lactamas"/>
</dbReference>
<dbReference type="CDD" id="cd07720">
    <property type="entry name" value="OPHC2-like_MBL-fold"/>
    <property type="match status" value="1"/>
</dbReference>
<dbReference type="PANTHER" id="PTHR42978:SF6">
    <property type="entry name" value="QUORUM-QUENCHING LACTONASE YTNP-RELATED"/>
    <property type="match status" value="1"/>
</dbReference>
<dbReference type="Proteomes" id="UP000006303">
    <property type="component" value="Chromosome"/>
</dbReference>
<dbReference type="HOGENOM" id="CLU_056519_0_0_6"/>
<evidence type="ECO:0000259" key="6">
    <source>
        <dbReference type="SMART" id="SM00849"/>
    </source>
</evidence>
<organism evidence="7 8">
    <name type="scientific">Actinobacillus suis H91-0380</name>
    <dbReference type="NCBI Taxonomy" id="696748"/>
    <lineage>
        <taxon>Bacteria</taxon>
        <taxon>Pseudomonadati</taxon>
        <taxon>Pseudomonadota</taxon>
        <taxon>Gammaproteobacteria</taxon>
        <taxon>Pasteurellales</taxon>
        <taxon>Pasteurellaceae</taxon>
        <taxon>Actinobacillus</taxon>
    </lineage>
</organism>
<dbReference type="InterPro" id="IPR051013">
    <property type="entry name" value="MBL_superfamily_lactonases"/>
</dbReference>
<evidence type="ECO:0000256" key="1">
    <source>
        <dbReference type="ARBA" id="ARBA00007749"/>
    </source>
</evidence>
<dbReference type="OrthoDB" id="5443440at2"/>
<dbReference type="AlphaFoldDB" id="K0G464"/>
<name>K0G464_ACTSU</name>
<reference evidence="7 8" key="1">
    <citation type="journal article" date="2012" name="J. Bacteriol.">
        <title>Complete Genome Sequence of Actinobacillus suis H91-0380, a Virulent Serotype O2 Strain.</title>
        <authorList>
            <person name="Macinnes J.I."/>
            <person name="Mackinnon J."/>
            <person name="Bujold A.R."/>
            <person name="Ziebell K."/>
            <person name="Kropinski A.M."/>
            <person name="Nash J.H."/>
        </authorList>
    </citation>
    <scope>NUCLEOTIDE SEQUENCE [LARGE SCALE GENOMIC DNA]</scope>
    <source>
        <strain evidence="7 8">H91-0380</strain>
    </source>
</reference>
<dbReference type="Pfam" id="PF00753">
    <property type="entry name" value="Lactamase_B"/>
    <property type="match status" value="1"/>
</dbReference>
<evidence type="ECO:0000256" key="4">
    <source>
        <dbReference type="ARBA" id="ARBA00022833"/>
    </source>
</evidence>
<evidence type="ECO:0000313" key="8">
    <source>
        <dbReference type="Proteomes" id="UP000006303"/>
    </source>
</evidence>
<protein>
    <submittedName>
        <fullName evidence="7">Beta-lactamase domain-containing protein</fullName>
    </submittedName>
</protein>
<keyword evidence="5" id="KW-0732">Signal</keyword>
<dbReference type="PANTHER" id="PTHR42978">
    <property type="entry name" value="QUORUM-QUENCHING LACTONASE YTNP-RELATED-RELATED"/>
    <property type="match status" value="1"/>
</dbReference>
<dbReference type="eggNOG" id="COG0491">
    <property type="taxonomic scope" value="Bacteria"/>
</dbReference>
<dbReference type="KEGG" id="asi:ASU2_04540"/>
<evidence type="ECO:0000256" key="5">
    <source>
        <dbReference type="SAM" id="SignalP"/>
    </source>
</evidence>
<keyword evidence="3" id="KW-0378">Hydrolase</keyword>
<dbReference type="GO" id="GO:0016787">
    <property type="term" value="F:hydrolase activity"/>
    <property type="evidence" value="ECO:0007669"/>
    <property type="project" value="UniProtKB-KW"/>
</dbReference>
<comment type="similarity">
    <text evidence="1">Belongs to the metallo-beta-lactamase superfamily.</text>
</comment>
<dbReference type="SUPFAM" id="SSF56281">
    <property type="entry name" value="Metallo-hydrolase/oxidoreductase"/>
    <property type="match status" value="1"/>
</dbReference>
<evidence type="ECO:0000313" key="7">
    <source>
        <dbReference type="EMBL" id="AFU19046.1"/>
    </source>
</evidence>
<evidence type="ECO:0000256" key="2">
    <source>
        <dbReference type="ARBA" id="ARBA00022723"/>
    </source>
</evidence>
<keyword evidence="4" id="KW-0862">Zinc</keyword>
<dbReference type="InterPro" id="IPR036866">
    <property type="entry name" value="RibonucZ/Hydroxyglut_hydro"/>
</dbReference>